<dbReference type="Proteomes" id="UP000628854">
    <property type="component" value="Unassembled WGS sequence"/>
</dbReference>
<evidence type="ECO:0000313" key="3">
    <source>
        <dbReference type="EMBL" id="GGB61842.1"/>
    </source>
</evidence>
<comment type="caution">
    <text evidence="3">The sequence shown here is derived from an EMBL/GenBank/DDBJ whole genome shotgun (WGS) entry which is preliminary data.</text>
</comment>
<dbReference type="PANTHER" id="PTHR28657:SF5">
    <property type="entry name" value="INDOLEAMINE 2,3-DIOXYGENASE"/>
    <property type="match status" value="1"/>
</dbReference>
<dbReference type="Gene3D" id="1.20.58.480">
    <property type="match status" value="1"/>
</dbReference>
<organism evidence="3 4">
    <name type="scientific">Henriciella pelagia</name>
    <dbReference type="NCBI Taxonomy" id="1977912"/>
    <lineage>
        <taxon>Bacteria</taxon>
        <taxon>Pseudomonadati</taxon>
        <taxon>Pseudomonadota</taxon>
        <taxon>Alphaproteobacteria</taxon>
        <taxon>Hyphomonadales</taxon>
        <taxon>Hyphomonadaceae</taxon>
        <taxon>Henriciella</taxon>
    </lineage>
</organism>
<dbReference type="InterPro" id="IPR000898">
    <property type="entry name" value="Indolamine_dOase"/>
</dbReference>
<sequence length="399" mass="44577">MASIQPLDAYGISRERGFLCSHDADKVALPSMLDPAVEMAMNLPHLIVTGRVRELLARLPVIDLAAFCKTATDHQIRKAFVHYTFMVQSYVWGEPEAPTSLPKCLALPCWQLADALDQKPLLTYSSYVLDNWAKVDTDRPVDLSNVYMIQPFLSGADEAWFVLVHVAIEARAGDMLATIPELIAACTAEDADAIKAALQRLSVGWDDVNAIFDRMPERCDPYIYFNRVRPYIHGWKDNPALGDGLIYEGVPQGKGKPQAFRGQTGSQSSIVPTMDALFGISHADDPLRHYLDELHAYRPVGHRRFIEDVRAVSNVRDWVGQSEDSAIRQLYNDNVLKLARFRTRHLEYAATYINKQSKGGPGNDTEVGTGGTPFMKYLKKHRDEAQAHLLDVSPPRAAE</sequence>
<keyword evidence="2" id="KW-0408">Iron</keyword>
<keyword evidence="1" id="KW-0479">Metal-binding</keyword>
<dbReference type="EMBL" id="BMKF01000001">
    <property type="protein sequence ID" value="GGB61842.1"/>
    <property type="molecule type" value="Genomic_DNA"/>
</dbReference>
<gene>
    <name evidence="3" type="ORF">GCM10011503_08080</name>
</gene>
<dbReference type="RefSeq" id="WP_084393481.1">
    <property type="nucleotide sequence ID" value="NZ_BMKF01000001.1"/>
</dbReference>
<protein>
    <recommendedName>
        <fullName evidence="5">Indoleamine 2,3-dioxygenase</fullName>
    </recommendedName>
</protein>
<accession>A0ABQ1J9E8</accession>
<keyword evidence="4" id="KW-1185">Reference proteome</keyword>
<name>A0ABQ1J9E8_9PROT</name>
<proteinExistence type="predicted"/>
<evidence type="ECO:0000313" key="4">
    <source>
        <dbReference type="Proteomes" id="UP000628854"/>
    </source>
</evidence>
<dbReference type="Pfam" id="PF01231">
    <property type="entry name" value="IDO"/>
    <property type="match status" value="1"/>
</dbReference>
<dbReference type="InterPro" id="IPR037217">
    <property type="entry name" value="Trp/Indoleamine_2_3_dOase-like"/>
</dbReference>
<dbReference type="PANTHER" id="PTHR28657">
    <property type="entry name" value="INDOLEAMINE 2,3-DIOXYGENASE"/>
    <property type="match status" value="1"/>
</dbReference>
<reference evidence="4" key="1">
    <citation type="journal article" date="2019" name="Int. J. Syst. Evol. Microbiol.">
        <title>The Global Catalogue of Microorganisms (GCM) 10K type strain sequencing project: providing services to taxonomists for standard genome sequencing and annotation.</title>
        <authorList>
            <consortium name="The Broad Institute Genomics Platform"/>
            <consortium name="The Broad Institute Genome Sequencing Center for Infectious Disease"/>
            <person name="Wu L."/>
            <person name="Ma J."/>
        </authorList>
    </citation>
    <scope>NUCLEOTIDE SEQUENCE [LARGE SCALE GENOMIC DNA]</scope>
    <source>
        <strain evidence="4">CGMCC 1.15928</strain>
    </source>
</reference>
<evidence type="ECO:0008006" key="5">
    <source>
        <dbReference type="Google" id="ProtNLM"/>
    </source>
</evidence>
<dbReference type="SUPFAM" id="SSF140959">
    <property type="entry name" value="Indolic compounds 2,3-dioxygenase-like"/>
    <property type="match status" value="1"/>
</dbReference>
<evidence type="ECO:0000256" key="1">
    <source>
        <dbReference type="ARBA" id="ARBA00022723"/>
    </source>
</evidence>
<evidence type="ECO:0000256" key="2">
    <source>
        <dbReference type="ARBA" id="ARBA00023004"/>
    </source>
</evidence>